<keyword evidence="1" id="KW-1133">Transmembrane helix</keyword>
<keyword evidence="3" id="KW-1185">Reference proteome</keyword>
<proteinExistence type="predicted"/>
<feature type="transmembrane region" description="Helical" evidence="1">
    <location>
        <begin position="57"/>
        <end position="78"/>
    </location>
</feature>
<accession>A0ABQ1FBQ3</accession>
<organism evidence="2 3">
    <name type="scientific">Blastomonas marina</name>
    <dbReference type="NCBI Taxonomy" id="1867408"/>
    <lineage>
        <taxon>Bacteria</taxon>
        <taxon>Pseudomonadati</taxon>
        <taxon>Pseudomonadota</taxon>
        <taxon>Alphaproteobacteria</taxon>
        <taxon>Sphingomonadales</taxon>
        <taxon>Sphingomonadaceae</taxon>
        <taxon>Blastomonas</taxon>
    </lineage>
</organism>
<evidence type="ECO:0000256" key="1">
    <source>
        <dbReference type="SAM" id="Phobius"/>
    </source>
</evidence>
<comment type="caution">
    <text evidence="2">The sequence shown here is derived from an EMBL/GenBank/DDBJ whole genome shotgun (WGS) entry which is preliminary data.</text>
</comment>
<reference evidence="3" key="1">
    <citation type="journal article" date="2019" name="Int. J. Syst. Evol. Microbiol.">
        <title>The Global Catalogue of Microorganisms (GCM) 10K type strain sequencing project: providing services to taxonomists for standard genome sequencing and annotation.</title>
        <authorList>
            <consortium name="The Broad Institute Genomics Platform"/>
            <consortium name="The Broad Institute Genome Sequencing Center for Infectious Disease"/>
            <person name="Wu L."/>
            <person name="Ma J."/>
        </authorList>
    </citation>
    <scope>NUCLEOTIDE SEQUENCE [LARGE SCALE GENOMIC DNA]</scope>
    <source>
        <strain evidence="3">CGMCC 1.15297</strain>
    </source>
</reference>
<feature type="transmembrane region" description="Helical" evidence="1">
    <location>
        <begin position="6"/>
        <end position="26"/>
    </location>
</feature>
<gene>
    <name evidence="2" type="ORF">GCM10010923_13790</name>
</gene>
<dbReference type="RefSeq" id="WP_229658116.1">
    <property type="nucleotide sequence ID" value="NZ_BMID01000001.1"/>
</dbReference>
<evidence type="ECO:0000313" key="3">
    <source>
        <dbReference type="Proteomes" id="UP000603317"/>
    </source>
</evidence>
<evidence type="ECO:0000313" key="2">
    <source>
        <dbReference type="EMBL" id="GGA05277.1"/>
    </source>
</evidence>
<dbReference type="Proteomes" id="UP000603317">
    <property type="component" value="Unassembled WGS sequence"/>
</dbReference>
<dbReference type="EMBL" id="BMID01000001">
    <property type="protein sequence ID" value="GGA05277.1"/>
    <property type="molecule type" value="Genomic_DNA"/>
</dbReference>
<name>A0ABQ1FBQ3_9SPHN</name>
<keyword evidence="1" id="KW-0812">Transmembrane</keyword>
<protein>
    <submittedName>
        <fullName evidence="2">Uncharacterized protein</fullName>
    </submittedName>
</protein>
<keyword evidence="1" id="KW-0472">Membrane</keyword>
<sequence>MPLWFFPALMGVLAVISLVAGIWLLLHLQDLAATFSGRADGEMVRGPGKRRASKGSVWLALIAFNAGWIGCLLIWMLVIGGEANTVTDAAA</sequence>